<dbReference type="GO" id="GO:0000122">
    <property type="term" value="P:negative regulation of transcription by RNA polymerase II"/>
    <property type="evidence" value="ECO:0007669"/>
    <property type="project" value="TreeGrafter"/>
</dbReference>
<keyword evidence="8" id="KW-0539">Nucleus</keyword>
<organism evidence="12 13">
    <name type="scientific">Rotaria sordida</name>
    <dbReference type="NCBI Taxonomy" id="392033"/>
    <lineage>
        <taxon>Eukaryota</taxon>
        <taxon>Metazoa</taxon>
        <taxon>Spiralia</taxon>
        <taxon>Gnathifera</taxon>
        <taxon>Rotifera</taxon>
        <taxon>Eurotatoria</taxon>
        <taxon>Bdelloidea</taxon>
        <taxon>Philodinida</taxon>
        <taxon>Philodinidae</taxon>
        <taxon>Rotaria</taxon>
    </lineage>
</organism>
<dbReference type="Proteomes" id="UP000663854">
    <property type="component" value="Unassembled WGS sequence"/>
</dbReference>
<proteinExistence type="predicted"/>
<dbReference type="SMART" id="SM00399">
    <property type="entry name" value="ZnF_C4"/>
    <property type="match status" value="1"/>
</dbReference>
<dbReference type="Proteomes" id="UP000663889">
    <property type="component" value="Unassembled WGS sequence"/>
</dbReference>
<dbReference type="Pfam" id="PF00105">
    <property type="entry name" value="zf-C4"/>
    <property type="match status" value="1"/>
</dbReference>
<dbReference type="GO" id="GO:0030154">
    <property type="term" value="P:cell differentiation"/>
    <property type="evidence" value="ECO:0007669"/>
    <property type="project" value="TreeGrafter"/>
</dbReference>
<dbReference type="EMBL" id="CAJNOH010000326">
    <property type="protein sequence ID" value="CAF1000989.1"/>
    <property type="molecule type" value="Genomic_DNA"/>
</dbReference>
<keyword evidence="13" id="KW-1185">Reference proteome</keyword>
<evidence type="ECO:0000256" key="5">
    <source>
        <dbReference type="ARBA" id="ARBA00023125"/>
    </source>
</evidence>
<dbReference type="EMBL" id="CAJNOL010003236">
    <property type="protein sequence ID" value="CAF1553169.1"/>
    <property type="molecule type" value="Genomic_DNA"/>
</dbReference>
<keyword evidence="6" id="KW-0804">Transcription</keyword>
<reference evidence="12" key="1">
    <citation type="submission" date="2021-02" db="EMBL/GenBank/DDBJ databases">
        <authorList>
            <person name="Nowell W R."/>
        </authorList>
    </citation>
    <scope>NUCLEOTIDE SEQUENCE</scope>
</reference>
<keyword evidence="3" id="KW-0862">Zinc</keyword>
<dbReference type="GO" id="GO:0000978">
    <property type="term" value="F:RNA polymerase II cis-regulatory region sequence-specific DNA binding"/>
    <property type="evidence" value="ECO:0007669"/>
    <property type="project" value="TreeGrafter"/>
</dbReference>
<protein>
    <recommendedName>
        <fullName evidence="9">Nuclear receptor domain-containing protein</fullName>
    </recommendedName>
</protein>
<evidence type="ECO:0000256" key="7">
    <source>
        <dbReference type="ARBA" id="ARBA00023170"/>
    </source>
</evidence>
<accession>A0A815X0W4</accession>
<dbReference type="EMBL" id="CAJNOU010002532">
    <property type="protein sequence ID" value="CAF1329185.1"/>
    <property type="molecule type" value="Genomic_DNA"/>
</dbReference>
<feature type="domain" description="Nuclear receptor" evidence="9">
    <location>
        <begin position="17"/>
        <end position="66"/>
    </location>
</feature>
<evidence type="ECO:0000259" key="9">
    <source>
        <dbReference type="SMART" id="SM00399"/>
    </source>
</evidence>
<name>A0A815X0W4_9BILA</name>
<dbReference type="SUPFAM" id="SSF57716">
    <property type="entry name" value="Glucocorticoid receptor-like (DNA-binding domain)"/>
    <property type="match status" value="1"/>
</dbReference>
<keyword evidence="5" id="KW-0238">DNA-binding</keyword>
<dbReference type="Gene3D" id="3.30.50.10">
    <property type="entry name" value="Erythroid Transcription Factor GATA-1, subunit A"/>
    <property type="match status" value="1"/>
</dbReference>
<gene>
    <name evidence="12" type="ORF">JXQ802_LOCUS43791</name>
    <name evidence="10" type="ORF">PYM288_LOCUS14605</name>
    <name evidence="11" type="ORF">SEV965_LOCUS27729</name>
</gene>
<dbReference type="InterPro" id="IPR001628">
    <property type="entry name" value="Znf_hrmn_rcpt"/>
</dbReference>
<evidence type="ECO:0000256" key="6">
    <source>
        <dbReference type="ARBA" id="ARBA00023163"/>
    </source>
</evidence>
<dbReference type="GO" id="GO:0004879">
    <property type="term" value="F:nuclear receptor activity"/>
    <property type="evidence" value="ECO:0007669"/>
    <property type="project" value="TreeGrafter"/>
</dbReference>
<sequence>MVKLSFESFNENSKALPSNCKICGVPARYSSFKCDFDGQCEININNRRVCTSCRLEKCFRSGMSMKLFRSPYSKRINKKSLSTSTDLIKIVNQTQIQMLPTLNLLQSDISTLTNDQWTLLSNLVHSYDERKTSSICRRMI</sequence>
<evidence type="ECO:0000313" key="11">
    <source>
        <dbReference type="EMBL" id="CAF1329185.1"/>
    </source>
</evidence>
<comment type="caution">
    <text evidence="12">The sequence shown here is derived from an EMBL/GenBank/DDBJ whole genome shotgun (WGS) entry which is preliminary data.</text>
</comment>
<evidence type="ECO:0000256" key="4">
    <source>
        <dbReference type="ARBA" id="ARBA00023015"/>
    </source>
</evidence>
<dbReference type="GO" id="GO:0045944">
    <property type="term" value="P:positive regulation of transcription by RNA polymerase II"/>
    <property type="evidence" value="ECO:0007669"/>
    <property type="project" value="TreeGrafter"/>
</dbReference>
<keyword evidence="7" id="KW-0675">Receptor</keyword>
<dbReference type="AlphaFoldDB" id="A0A815X0W4"/>
<evidence type="ECO:0000313" key="10">
    <source>
        <dbReference type="EMBL" id="CAF1000989.1"/>
    </source>
</evidence>
<keyword evidence="1" id="KW-0479">Metal-binding</keyword>
<dbReference type="InterPro" id="IPR050234">
    <property type="entry name" value="Nuclear_hormone_rcpt_NR1"/>
</dbReference>
<evidence type="ECO:0000256" key="3">
    <source>
        <dbReference type="ARBA" id="ARBA00022833"/>
    </source>
</evidence>
<dbReference type="PANTHER" id="PTHR24082:SF283">
    <property type="entry name" value="NUCLEAR HORMONE RECEPTOR HR96"/>
    <property type="match status" value="1"/>
</dbReference>
<evidence type="ECO:0000256" key="8">
    <source>
        <dbReference type="ARBA" id="ARBA00023242"/>
    </source>
</evidence>
<keyword evidence="2" id="KW-0863">Zinc-finger</keyword>
<keyword evidence="4" id="KW-0805">Transcription regulation</keyword>
<evidence type="ECO:0000313" key="12">
    <source>
        <dbReference type="EMBL" id="CAF1553169.1"/>
    </source>
</evidence>
<dbReference type="Proteomes" id="UP000663870">
    <property type="component" value="Unassembled WGS sequence"/>
</dbReference>
<dbReference type="InterPro" id="IPR013088">
    <property type="entry name" value="Znf_NHR/GATA"/>
</dbReference>
<dbReference type="PANTHER" id="PTHR24082">
    <property type="entry name" value="NUCLEAR HORMONE RECEPTOR"/>
    <property type="match status" value="1"/>
</dbReference>
<evidence type="ECO:0000256" key="2">
    <source>
        <dbReference type="ARBA" id="ARBA00022771"/>
    </source>
</evidence>
<dbReference type="GO" id="GO:0008270">
    <property type="term" value="F:zinc ion binding"/>
    <property type="evidence" value="ECO:0007669"/>
    <property type="project" value="UniProtKB-KW"/>
</dbReference>
<evidence type="ECO:0000313" key="13">
    <source>
        <dbReference type="Proteomes" id="UP000663870"/>
    </source>
</evidence>
<evidence type="ECO:0000256" key="1">
    <source>
        <dbReference type="ARBA" id="ARBA00022723"/>
    </source>
</evidence>